<dbReference type="InterPro" id="IPR002698">
    <property type="entry name" value="FTHF_cligase"/>
</dbReference>
<dbReference type="EMBL" id="JAHBBD010000027">
    <property type="protein sequence ID" value="MBW3083581.1"/>
    <property type="molecule type" value="Genomic_DNA"/>
</dbReference>
<sequence length="286" mass="29576">MNEKTALRRALLDRRRGITPERSRAAGIALLARARDAGLLDAVSPGTGLADKGLLDAGSPDAGLADRGWADAGSPDADLVDRGLTDAGSIDAGASGAAPQEAAGRGASGRRAPTVAAFEPIRGEIDTTPLIDAWLAAGVRVIVPASMTHVAWRRLRPTRRCGADAAGDARGAADDGTTADGRHENDDRAGADATELGPDALAEADLVLVPALAVDAAGTRLGRGGGWYDRALARRAAHARVVAVCWPWECVDRLPREPHDAPVDAALTPARVMPTGTWRPRCHGAD</sequence>
<name>A0ABS6WCY7_9BIFI</name>
<evidence type="ECO:0000256" key="1">
    <source>
        <dbReference type="SAM" id="MobiDB-lite"/>
    </source>
</evidence>
<dbReference type="PANTHER" id="PTHR23407:SF1">
    <property type="entry name" value="5-FORMYLTETRAHYDROFOLATE CYCLO-LIGASE"/>
    <property type="match status" value="1"/>
</dbReference>
<evidence type="ECO:0000313" key="3">
    <source>
        <dbReference type="Proteomes" id="UP000812844"/>
    </source>
</evidence>
<protein>
    <recommendedName>
        <fullName evidence="4">5-formyltetrahydrofolate cyclo-ligase</fullName>
    </recommendedName>
</protein>
<dbReference type="Proteomes" id="UP000812844">
    <property type="component" value="Unassembled WGS sequence"/>
</dbReference>
<gene>
    <name evidence="2" type="ORF">KIH73_09505</name>
</gene>
<evidence type="ECO:0000313" key="2">
    <source>
        <dbReference type="EMBL" id="MBW3083581.1"/>
    </source>
</evidence>
<evidence type="ECO:0008006" key="4">
    <source>
        <dbReference type="Google" id="ProtNLM"/>
    </source>
</evidence>
<feature type="compositionally biased region" description="Basic and acidic residues" evidence="1">
    <location>
        <begin position="180"/>
        <end position="190"/>
    </location>
</feature>
<feature type="region of interest" description="Disordered" evidence="1">
    <location>
        <begin position="163"/>
        <end position="193"/>
    </location>
</feature>
<reference evidence="2 3" key="1">
    <citation type="submission" date="2021-05" db="EMBL/GenBank/DDBJ databases">
        <title>Phylogenetic classification of ten novel species belonging to the genus Bifidobacterium comprising B. colchicus sp. nov., B. abeli sp. nov., B. bicoloris sp. nov., B. guerezis sp. nov., B. rosaliae sp. nov., B. santillanensis sp. nov., B. argentati sp. nov., B. amazzoni sp. nov., B. pluviali sp. nov., and B. pinnaculum sp. nov.</title>
        <authorList>
            <person name="Lugli G.A."/>
            <person name="Ruiz Garcia L."/>
            <person name="Margolles A."/>
            <person name="Ventura M."/>
        </authorList>
    </citation>
    <scope>NUCLEOTIDE SEQUENCE [LARGE SCALE GENOMIC DNA]</scope>
    <source>
        <strain evidence="2 3">6T3</strain>
    </source>
</reference>
<organism evidence="2 3">
    <name type="scientific">Bifidobacterium phasiani</name>
    <dbReference type="NCBI Taxonomy" id="2834431"/>
    <lineage>
        <taxon>Bacteria</taxon>
        <taxon>Bacillati</taxon>
        <taxon>Actinomycetota</taxon>
        <taxon>Actinomycetes</taxon>
        <taxon>Bifidobacteriales</taxon>
        <taxon>Bifidobacteriaceae</taxon>
        <taxon>Bifidobacterium</taxon>
    </lineage>
</organism>
<dbReference type="RefSeq" id="WP_219082907.1">
    <property type="nucleotide sequence ID" value="NZ_JAHBBD010000027.1"/>
</dbReference>
<feature type="compositionally biased region" description="Low complexity" evidence="1">
    <location>
        <begin position="163"/>
        <end position="179"/>
    </location>
</feature>
<proteinExistence type="predicted"/>
<comment type="caution">
    <text evidence="2">The sequence shown here is derived from an EMBL/GenBank/DDBJ whole genome shotgun (WGS) entry which is preliminary data.</text>
</comment>
<accession>A0ABS6WCY7</accession>
<dbReference type="PANTHER" id="PTHR23407">
    <property type="entry name" value="ATPASE INHIBITOR/5-FORMYLTETRAHYDROFOLATE CYCLO-LIGASE"/>
    <property type="match status" value="1"/>
</dbReference>
<dbReference type="Pfam" id="PF01812">
    <property type="entry name" value="5-FTHF_cyc-lig"/>
    <property type="match status" value="1"/>
</dbReference>
<feature type="region of interest" description="Disordered" evidence="1">
    <location>
        <begin position="90"/>
        <end position="112"/>
    </location>
</feature>
<keyword evidence="3" id="KW-1185">Reference proteome</keyword>